<protein>
    <submittedName>
        <fullName evidence="1">Uncharacterized protein</fullName>
    </submittedName>
</protein>
<name>A0A292PUQ4_9PEZI</name>
<organism evidence="1 2">
    <name type="scientific">Tuber aestivum</name>
    <name type="common">summer truffle</name>
    <dbReference type="NCBI Taxonomy" id="59557"/>
    <lineage>
        <taxon>Eukaryota</taxon>
        <taxon>Fungi</taxon>
        <taxon>Dikarya</taxon>
        <taxon>Ascomycota</taxon>
        <taxon>Pezizomycotina</taxon>
        <taxon>Pezizomycetes</taxon>
        <taxon>Pezizales</taxon>
        <taxon>Tuberaceae</taxon>
        <taxon>Tuber</taxon>
    </lineage>
</organism>
<sequence>MLGSFSPPNCATRAAASERYELALIILLGALRGEEKAMVLHRYIQDGGPGAGAIPVALAAIAALKWASMKTGGPRTGVFSEQKKRFHQGWFRDGMGDEDRWHAM</sequence>
<dbReference type="AlphaFoldDB" id="A0A292PUQ4"/>
<reference evidence="1" key="1">
    <citation type="submission" date="2015-10" db="EMBL/GenBank/DDBJ databases">
        <authorList>
            <person name="Regsiter A."/>
            <person name="william w."/>
        </authorList>
    </citation>
    <scope>NUCLEOTIDE SEQUENCE</scope>
    <source>
        <strain evidence="1">Montdore</strain>
    </source>
</reference>
<evidence type="ECO:0000313" key="1">
    <source>
        <dbReference type="EMBL" id="CUS10200.1"/>
    </source>
</evidence>
<dbReference type="EMBL" id="LN891054">
    <property type="protein sequence ID" value="CUS10200.1"/>
    <property type="molecule type" value="Genomic_DNA"/>
</dbReference>
<proteinExistence type="predicted"/>
<evidence type="ECO:0000313" key="2">
    <source>
        <dbReference type="Proteomes" id="UP001412239"/>
    </source>
</evidence>
<gene>
    <name evidence="1" type="ORF">GSTUAT00005747001</name>
</gene>
<accession>A0A292PUQ4</accession>
<keyword evidence="2" id="KW-1185">Reference proteome</keyword>
<dbReference type="Proteomes" id="UP001412239">
    <property type="component" value="Unassembled WGS sequence"/>
</dbReference>